<proteinExistence type="predicted"/>
<evidence type="ECO:0000256" key="1">
    <source>
        <dbReference type="SAM" id="MobiDB-lite"/>
    </source>
</evidence>
<evidence type="ECO:0000313" key="3">
    <source>
        <dbReference type="Proteomes" id="UP000746918"/>
    </source>
</evidence>
<comment type="caution">
    <text evidence="2">The sequence shown here is derived from an EMBL/GenBank/DDBJ whole genome shotgun (WGS) entry which is preliminary data.</text>
</comment>
<dbReference type="Pfam" id="PF07120">
    <property type="entry name" value="DUF1376"/>
    <property type="match status" value="1"/>
</dbReference>
<sequence>MTNKLPWVRNFYQEWIMDFAGTDAAEKATYSTLTAFMYRAEEPIYDDTSVLARAVGCSVQAFKKSLEKLIRKKLILQLENGNLWSAQVEEELKNCNENLSRLSEKAIKAANTRRNKQKDNSSREHDEVTTNSSRSHDENMMTSSRQHINNNNNSYNKKTKTIVLAKKEINSENLETNDLVEEPIEDDALKSQSEQIEAGVENQPPIHEQESVPKKAKQAKAHRGCRIPADFEPNYDFALAEGLPPERIKIEIAKFRDYWRSKAGANATKTDWQATWRNWIRNSKKYEINQQGKNYGNYTQKQKSIGERIADSLLDIENRGYFEAHSRDDTTTGVPIGFEGWQPINKTAGSDCFRGC</sequence>
<dbReference type="EMBL" id="JAIFRO010000008">
    <property type="protein sequence ID" value="MBX4336444.1"/>
    <property type="molecule type" value="Genomic_DNA"/>
</dbReference>
<dbReference type="Proteomes" id="UP000746918">
    <property type="component" value="Unassembled WGS sequence"/>
</dbReference>
<reference evidence="2 3" key="1">
    <citation type="submission" date="2021-08" db="EMBL/GenBank/DDBJ databases">
        <title>Bartonella raoulti 094 sp. nov.</title>
        <authorList>
            <person name="Zgheib R."/>
            <person name="Hammoud A."/>
        </authorList>
    </citation>
    <scope>NUCLEOTIDE SEQUENCE [LARGE SCALE GENOMIC DNA]</scope>
    <source>
        <strain evidence="2 3">094</strain>
    </source>
</reference>
<evidence type="ECO:0000313" key="2">
    <source>
        <dbReference type="EMBL" id="MBX4336444.1"/>
    </source>
</evidence>
<dbReference type="InterPro" id="IPR010781">
    <property type="entry name" value="DUF1376"/>
</dbReference>
<dbReference type="RefSeq" id="WP_220717765.1">
    <property type="nucleotide sequence ID" value="NZ_JAIFRO010000008.1"/>
</dbReference>
<keyword evidence="3" id="KW-1185">Reference proteome</keyword>
<accession>A0ABS7IA42</accession>
<gene>
    <name evidence="2" type="ORF">K3248_07560</name>
</gene>
<protein>
    <submittedName>
        <fullName evidence="2">YdaU family protein</fullName>
    </submittedName>
</protein>
<feature type="region of interest" description="Disordered" evidence="1">
    <location>
        <begin position="109"/>
        <end position="154"/>
    </location>
</feature>
<name>A0ABS7IA42_9HYPH</name>
<organism evidence="2 3">
    <name type="scientific">Bartonella raoultii</name>
    <dbReference type="NCBI Taxonomy" id="1457020"/>
    <lineage>
        <taxon>Bacteria</taxon>
        <taxon>Pseudomonadati</taxon>
        <taxon>Pseudomonadota</taxon>
        <taxon>Alphaproteobacteria</taxon>
        <taxon>Hyphomicrobiales</taxon>
        <taxon>Bartonellaceae</taxon>
        <taxon>Bartonella</taxon>
    </lineage>
</organism>
<feature type="compositionally biased region" description="Basic and acidic residues" evidence="1">
    <location>
        <begin position="117"/>
        <end position="139"/>
    </location>
</feature>